<dbReference type="STRING" id="187101.VC03_02830"/>
<dbReference type="GO" id="GO:0051276">
    <property type="term" value="P:chromosome organization"/>
    <property type="evidence" value="ECO:0007669"/>
    <property type="project" value="InterPro"/>
</dbReference>
<evidence type="ECO:0000313" key="4">
    <source>
        <dbReference type="Proteomes" id="UP000033103"/>
    </source>
</evidence>
<dbReference type="Gene3D" id="1.10.10.1400">
    <property type="entry name" value="Terminase, small subunit, N-terminal DNA-binding domain, HTH motif"/>
    <property type="match status" value="1"/>
</dbReference>
<keyword evidence="4" id="KW-1185">Reference proteome</keyword>
<dbReference type="AlphaFoldDB" id="A0A0E3UVB8"/>
<dbReference type="PANTHER" id="PTHR41328:SF2">
    <property type="entry name" value="TERMINASE SMALL SUBUNIT"/>
    <property type="match status" value="1"/>
</dbReference>
<evidence type="ECO:0008006" key="5">
    <source>
        <dbReference type="Google" id="ProtNLM"/>
    </source>
</evidence>
<organism evidence="3 4">
    <name type="scientific">Sneathia vaginalis</name>
    <dbReference type="NCBI Taxonomy" id="187101"/>
    <lineage>
        <taxon>Bacteria</taxon>
        <taxon>Fusobacteriati</taxon>
        <taxon>Fusobacteriota</taxon>
        <taxon>Fusobacteriia</taxon>
        <taxon>Fusobacteriales</taxon>
        <taxon>Leptotrichiaceae</taxon>
        <taxon>Sneathia</taxon>
    </lineage>
</organism>
<proteinExistence type="predicted"/>
<name>A0A0E3UVB8_9FUSO</name>
<dbReference type="EMBL" id="CP011280">
    <property type="protein sequence ID" value="AKC96133.1"/>
    <property type="molecule type" value="Genomic_DNA"/>
</dbReference>
<accession>A0A0E3UVB8</accession>
<keyword evidence="2" id="KW-0231">Viral genome packaging</keyword>
<dbReference type="InterPro" id="IPR038713">
    <property type="entry name" value="Terminase_Gp1_N_sf"/>
</dbReference>
<sequence>MKLTKKQKLFCEYYKSTHNATDSAIKSGYSKKTAYAIGCNLLKKIEIQEYLNSITENSDNTRIMNMEQIQEFWASVVNDKKAKLTDRLKASEYIAKSSGAFITKTEISGKVKTESENKVSLLSTEDLKTLVDGIKDSE</sequence>
<dbReference type="InterPro" id="IPR005335">
    <property type="entry name" value="Terminase_ssu"/>
</dbReference>
<gene>
    <name evidence="3" type="ORF">VC03_02830</name>
</gene>
<dbReference type="Pfam" id="PF03592">
    <property type="entry name" value="Terminase_2"/>
    <property type="match status" value="1"/>
</dbReference>
<protein>
    <recommendedName>
        <fullName evidence="5">Terminase small subunit</fullName>
    </recommendedName>
</protein>
<dbReference type="HOGENOM" id="CLU_064914_5_1_0"/>
<reference evidence="3 4" key="1">
    <citation type="journal article" date="2012" name="BMC Genomics">
        <title>Genomic sequence analysis and characterization of Sneathia amnii sp. nov.</title>
        <authorList>
            <consortium name="Vaginal Microbiome Consortium (additional members)"/>
            <person name="Harwich M.D.Jr."/>
            <person name="Serrano M.G."/>
            <person name="Fettweis J.M."/>
            <person name="Alves J.M."/>
            <person name="Reimers M.A."/>
            <person name="Buck G.A."/>
            <person name="Jefferson K.K."/>
        </authorList>
    </citation>
    <scope>NUCLEOTIDE SEQUENCE [LARGE SCALE GENOMIC DNA]</scope>
    <source>
        <strain evidence="3 4">SN35</strain>
    </source>
</reference>
<keyword evidence="1" id="KW-1188">Viral release from host cell</keyword>
<evidence type="ECO:0000256" key="1">
    <source>
        <dbReference type="ARBA" id="ARBA00022612"/>
    </source>
</evidence>
<evidence type="ECO:0000256" key="2">
    <source>
        <dbReference type="ARBA" id="ARBA00023219"/>
    </source>
</evidence>
<dbReference type="PATRIC" id="fig|1069640.6.peg.549"/>
<dbReference type="InterPro" id="IPR052404">
    <property type="entry name" value="SPP1-like_terminase"/>
</dbReference>
<dbReference type="KEGG" id="sns:VC03_02830"/>
<evidence type="ECO:0000313" key="3">
    <source>
        <dbReference type="EMBL" id="AKC96133.1"/>
    </source>
</evidence>
<dbReference type="Proteomes" id="UP000033103">
    <property type="component" value="Chromosome"/>
</dbReference>
<dbReference type="PANTHER" id="PTHR41328">
    <property type="entry name" value="TERMINASE SMALL SUBUNIT-RELATED"/>
    <property type="match status" value="1"/>
</dbReference>